<dbReference type="InParanoid" id="A0A804RJW8"/>
<dbReference type="EnsemblPlants" id="Zm00001eb423890_T001">
    <property type="protein sequence ID" value="Zm00001eb423890_P001"/>
    <property type="gene ID" value="Zm00001eb423890"/>
</dbReference>
<reference evidence="3" key="1">
    <citation type="journal article" date="2009" name="Science">
        <title>The B73 maize genome: complexity, diversity, and dynamics.</title>
        <authorList>
            <person name="Schnable P.S."/>
            <person name="Ware D."/>
            <person name="Fulton R.S."/>
            <person name="Stein J.C."/>
            <person name="Wei F."/>
            <person name="Pasternak S."/>
            <person name="Liang C."/>
            <person name="Zhang J."/>
            <person name="Fulton L."/>
            <person name="Graves T.A."/>
            <person name="Minx P."/>
            <person name="Reily A.D."/>
            <person name="Courtney L."/>
            <person name="Kruchowski S.S."/>
            <person name="Tomlinson C."/>
            <person name="Strong C."/>
            <person name="Delehaunty K."/>
            <person name="Fronick C."/>
            <person name="Courtney B."/>
            <person name="Rock S.M."/>
            <person name="Belter E."/>
            <person name="Du F."/>
            <person name="Kim K."/>
            <person name="Abbott R.M."/>
            <person name="Cotton M."/>
            <person name="Levy A."/>
            <person name="Marchetto P."/>
            <person name="Ochoa K."/>
            <person name="Jackson S.M."/>
            <person name="Gillam B."/>
            <person name="Chen W."/>
            <person name="Yan L."/>
            <person name="Higginbotham J."/>
            <person name="Cardenas M."/>
            <person name="Waligorski J."/>
            <person name="Applebaum E."/>
            <person name="Phelps L."/>
            <person name="Falcone J."/>
            <person name="Kanchi K."/>
            <person name="Thane T."/>
            <person name="Scimone A."/>
            <person name="Thane N."/>
            <person name="Henke J."/>
            <person name="Wang T."/>
            <person name="Ruppert J."/>
            <person name="Shah N."/>
            <person name="Rotter K."/>
            <person name="Hodges J."/>
            <person name="Ingenthron E."/>
            <person name="Cordes M."/>
            <person name="Kohlberg S."/>
            <person name="Sgro J."/>
            <person name="Delgado B."/>
            <person name="Mead K."/>
            <person name="Chinwalla A."/>
            <person name="Leonard S."/>
            <person name="Crouse K."/>
            <person name="Collura K."/>
            <person name="Kudrna D."/>
            <person name="Currie J."/>
            <person name="He R."/>
            <person name="Angelova A."/>
            <person name="Rajasekar S."/>
            <person name="Mueller T."/>
            <person name="Lomeli R."/>
            <person name="Scara G."/>
            <person name="Ko A."/>
            <person name="Delaney K."/>
            <person name="Wissotski M."/>
            <person name="Lopez G."/>
            <person name="Campos D."/>
            <person name="Braidotti M."/>
            <person name="Ashley E."/>
            <person name="Golser W."/>
            <person name="Kim H."/>
            <person name="Lee S."/>
            <person name="Lin J."/>
            <person name="Dujmic Z."/>
            <person name="Kim W."/>
            <person name="Talag J."/>
            <person name="Zuccolo A."/>
            <person name="Fan C."/>
            <person name="Sebastian A."/>
            <person name="Kramer M."/>
            <person name="Spiegel L."/>
            <person name="Nascimento L."/>
            <person name="Zutavern T."/>
            <person name="Miller B."/>
            <person name="Ambroise C."/>
            <person name="Muller S."/>
            <person name="Spooner W."/>
            <person name="Narechania A."/>
            <person name="Ren L."/>
            <person name="Wei S."/>
            <person name="Kumari S."/>
            <person name="Faga B."/>
            <person name="Levy M.J."/>
            <person name="McMahan L."/>
            <person name="Van Buren P."/>
            <person name="Vaughn M.W."/>
            <person name="Ying K."/>
            <person name="Yeh C.-T."/>
            <person name="Emrich S.J."/>
            <person name="Jia Y."/>
            <person name="Kalyanaraman A."/>
            <person name="Hsia A.-P."/>
            <person name="Barbazuk W.B."/>
            <person name="Baucom R.S."/>
            <person name="Brutnell T.P."/>
            <person name="Carpita N.C."/>
            <person name="Chaparro C."/>
            <person name="Chia J.-M."/>
            <person name="Deragon J.-M."/>
            <person name="Estill J.C."/>
            <person name="Fu Y."/>
            <person name="Jeddeloh J.A."/>
            <person name="Han Y."/>
            <person name="Lee H."/>
            <person name="Li P."/>
            <person name="Lisch D.R."/>
            <person name="Liu S."/>
            <person name="Liu Z."/>
            <person name="Nagel D.H."/>
            <person name="McCann M.C."/>
            <person name="SanMiguel P."/>
            <person name="Myers A.M."/>
            <person name="Nettleton D."/>
            <person name="Nguyen J."/>
            <person name="Penning B.W."/>
            <person name="Ponnala L."/>
            <person name="Schneider K.L."/>
            <person name="Schwartz D.C."/>
            <person name="Sharma A."/>
            <person name="Soderlund C."/>
            <person name="Springer N.M."/>
            <person name="Sun Q."/>
            <person name="Wang H."/>
            <person name="Waterman M."/>
            <person name="Westerman R."/>
            <person name="Wolfgruber T.K."/>
            <person name="Yang L."/>
            <person name="Yu Y."/>
            <person name="Zhang L."/>
            <person name="Zhou S."/>
            <person name="Zhu Q."/>
            <person name="Bennetzen J.L."/>
            <person name="Dawe R.K."/>
            <person name="Jiang J."/>
            <person name="Jiang N."/>
            <person name="Presting G.G."/>
            <person name="Wessler S.R."/>
            <person name="Aluru S."/>
            <person name="Martienssen R.A."/>
            <person name="Clifton S.W."/>
            <person name="McCombie W.R."/>
            <person name="Wing R.A."/>
            <person name="Wilson R.K."/>
        </authorList>
    </citation>
    <scope>NUCLEOTIDE SEQUENCE [LARGE SCALE GENOMIC DNA]</scope>
    <source>
        <strain evidence="3">cv. B73</strain>
    </source>
</reference>
<name>A0A804RJW8_MAIZE</name>
<dbReference type="AlphaFoldDB" id="A0A804RJW8"/>
<feature type="compositionally biased region" description="Low complexity" evidence="1">
    <location>
        <begin position="55"/>
        <end position="65"/>
    </location>
</feature>
<evidence type="ECO:0000313" key="2">
    <source>
        <dbReference type="EnsemblPlants" id="Zm00001eb423890_P001"/>
    </source>
</evidence>
<feature type="compositionally biased region" description="Gly residues" evidence="1">
    <location>
        <begin position="13"/>
        <end position="25"/>
    </location>
</feature>
<feature type="compositionally biased region" description="Basic residues" evidence="1">
    <location>
        <begin position="177"/>
        <end position="205"/>
    </location>
</feature>
<feature type="compositionally biased region" description="Low complexity" evidence="1">
    <location>
        <begin position="77"/>
        <end position="90"/>
    </location>
</feature>
<protein>
    <submittedName>
        <fullName evidence="2">Uncharacterized protein</fullName>
    </submittedName>
</protein>
<feature type="compositionally biased region" description="Gly residues" evidence="1">
    <location>
        <begin position="107"/>
        <end position="118"/>
    </location>
</feature>
<feature type="region of interest" description="Disordered" evidence="1">
    <location>
        <begin position="172"/>
        <end position="207"/>
    </location>
</feature>
<proteinExistence type="predicted"/>
<keyword evidence="3" id="KW-1185">Reference proteome</keyword>
<dbReference type="Gramene" id="Zm00001eb423890_T001">
    <property type="protein sequence ID" value="Zm00001eb423890_P001"/>
    <property type="gene ID" value="Zm00001eb423890"/>
</dbReference>
<feature type="compositionally biased region" description="Pro residues" evidence="1">
    <location>
        <begin position="135"/>
        <end position="145"/>
    </location>
</feature>
<evidence type="ECO:0000313" key="3">
    <source>
        <dbReference type="Proteomes" id="UP000007305"/>
    </source>
</evidence>
<reference evidence="2" key="3">
    <citation type="submission" date="2021-05" db="UniProtKB">
        <authorList>
            <consortium name="EnsemblPlants"/>
        </authorList>
    </citation>
    <scope>IDENTIFICATION</scope>
    <source>
        <strain evidence="2">cv. B73</strain>
    </source>
</reference>
<evidence type="ECO:0000256" key="1">
    <source>
        <dbReference type="SAM" id="MobiDB-lite"/>
    </source>
</evidence>
<feature type="region of interest" description="Disordered" evidence="1">
    <location>
        <begin position="1"/>
        <end position="160"/>
    </location>
</feature>
<sequence>MPKMASSCRLSWGGAGVPGGDGAGQVAGRLHDGVPALPQHRQPGGEPGELRHLAHPGVGVAPLAGPGRGARRRHPRGGAAHPGHAQQPPRARARGGGPRRAAARQGRQGGRGRGAGGRGPRRGGRARARAGRVPQDPPAGAPAPPGRGRGGPAVPAAHGGHRHRLLLARAVPDGRVRQQRRAHGRRHPRRRQPRLHAPVHRHGRPVRPAAAVPHRRLRHDHLPGRGRVDHGVPDRGRRRVRDGQALLPRGAGADVRLLGGVRLVVGPADLGDPWRDIPRGDPVGGAGRQRGRQPGRHVPAHADVPLHAVHAQVRHLHLLRGLGSRHDRLRRGVPAGDQGGTARGHGRHLGAPLVLETVRAAFCCGGPLMSDE</sequence>
<reference evidence="2" key="2">
    <citation type="submission" date="2019-07" db="EMBL/GenBank/DDBJ databases">
        <authorList>
            <person name="Seetharam A."/>
            <person name="Woodhouse M."/>
            <person name="Cannon E."/>
        </authorList>
    </citation>
    <scope>NUCLEOTIDE SEQUENCE [LARGE SCALE GENOMIC DNA]</scope>
    <source>
        <strain evidence="2">cv. B73</strain>
    </source>
</reference>
<accession>A0A804RJW8</accession>
<feature type="compositionally biased region" description="Basic residues" evidence="1">
    <location>
        <begin position="119"/>
        <end position="130"/>
    </location>
</feature>
<feature type="region of interest" description="Disordered" evidence="1">
    <location>
        <begin position="274"/>
        <end position="296"/>
    </location>
</feature>
<organism evidence="2 3">
    <name type="scientific">Zea mays</name>
    <name type="common">Maize</name>
    <dbReference type="NCBI Taxonomy" id="4577"/>
    <lineage>
        <taxon>Eukaryota</taxon>
        <taxon>Viridiplantae</taxon>
        <taxon>Streptophyta</taxon>
        <taxon>Embryophyta</taxon>
        <taxon>Tracheophyta</taxon>
        <taxon>Spermatophyta</taxon>
        <taxon>Magnoliopsida</taxon>
        <taxon>Liliopsida</taxon>
        <taxon>Poales</taxon>
        <taxon>Poaceae</taxon>
        <taxon>PACMAD clade</taxon>
        <taxon>Panicoideae</taxon>
        <taxon>Andropogonodae</taxon>
        <taxon>Andropogoneae</taxon>
        <taxon>Tripsacinae</taxon>
        <taxon>Zea</taxon>
    </lineage>
</organism>
<dbReference type="Proteomes" id="UP000007305">
    <property type="component" value="Chromosome 10"/>
</dbReference>